<reference evidence="1 2" key="1">
    <citation type="journal article" date="2016" name="Nat. Commun.">
        <title>Thousands of microbial genomes shed light on interconnected biogeochemical processes in an aquifer system.</title>
        <authorList>
            <person name="Anantharaman K."/>
            <person name="Brown C.T."/>
            <person name="Hug L.A."/>
            <person name="Sharon I."/>
            <person name="Castelle C.J."/>
            <person name="Probst A.J."/>
            <person name="Thomas B.C."/>
            <person name="Singh A."/>
            <person name="Wilkins M.J."/>
            <person name="Karaoz U."/>
            <person name="Brodie E.L."/>
            <person name="Williams K.H."/>
            <person name="Hubbard S.S."/>
            <person name="Banfield J.F."/>
        </authorList>
    </citation>
    <scope>NUCLEOTIDE SEQUENCE [LARGE SCALE GENOMIC DNA]</scope>
</reference>
<gene>
    <name evidence="1" type="ORF">A2924_00500</name>
</gene>
<dbReference type="AlphaFoldDB" id="A0A1F5X2U3"/>
<proteinExistence type="predicted"/>
<name>A0A1F5X2U3_9BACT</name>
<accession>A0A1F5X2U3</accession>
<comment type="caution">
    <text evidence="1">The sequence shown here is derived from an EMBL/GenBank/DDBJ whole genome shotgun (WGS) entry which is preliminary data.</text>
</comment>
<sequence>MIVYGLTMQGKQEAAPEEVATWLLERNSRYPNIDFTVECSELNPSEKTKWRDEAVKYSRIFVKDEFMHWGISEVIFPYLSQIWEVRIIGLIDDQGVILNPESPEYTGGHKLPPKLRLEIAGVPEPELVKMYDHKLGLPRKKHEPVLEEPKVMIPLPHGLRWTSEVSMSGEEFNKLLSDPRTKEEAERAIWNKDWETLKRLKEQG</sequence>
<dbReference type="Proteomes" id="UP000178046">
    <property type="component" value="Unassembled WGS sequence"/>
</dbReference>
<organism evidence="1 2">
    <name type="scientific">Candidatus Giovannonibacteria bacterium RIFCSPLOWO2_01_FULL_44_16</name>
    <dbReference type="NCBI Taxonomy" id="1798348"/>
    <lineage>
        <taxon>Bacteria</taxon>
        <taxon>Candidatus Giovannoniibacteriota</taxon>
    </lineage>
</organism>
<evidence type="ECO:0000313" key="2">
    <source>
        <dbReference type="Proteomes" id="UP000178046"/>
    </source>
</evidence>
<protein>
    <submittedName>
        <fullName evidence="1">Uncharacterized protein</fullName>
    </submittedName>
</protein>
<evidence type="ECO:0000313" key="1">
    <source>
        <dbReference type="EMBL" id="OGF82153.1"/>
    </source>
</evidence>
<dbReference type="EMBL" id="MFIA01000026">
    <property type="protein sequence ID" value="OGF82153.1"/>
    <property type="molecule type" value="Genomic_DNA"/>
</dbReference>